<dbReference type="GO" id="GO:0032259">
    <property type="term" value="P:methylation"/>
    <property type="evidence" value="ECO:0007669"/>
    <property type="project" value="UniProtKB-KW"/>
</dbReference>
<evidence type="ECO:0000256" key="4">
    <source>
        <dbReference type="RuleBase" id="RU362026"/>
    </source>
</evidence>
<organism evidence="8 10">
    <name type="scientific">Trichococcus flocculiformis</name>
    <dbReference type="NCBI Taxonomy" id="82803"/>
    <lineage>
        <taxon>Bacteria</taxon>
        <taxon>Bacillati</taxon>
        <taxon>Bacillota</taxon>
        <taxon>Bacilli</taxon>
        <taxon>Lactobacillales</taxon>
        <taxon>Carnobacteriaceae</taxon>
        <taxon>Trichococcus</taxon>
    </lineage>
</organism>
<dbReference type="Proteomes" id="UP000195947">
    <property type="component" value="Unassembled WGS sequence"/>
</dbReference>
<evidence type="ECO:0000313" key="9">
    <source>
        <dbReference type="Proteomes" id="UP000195947"/>
    </source>
</evidence>
<dbReference type="InterPro" id="IPR001091">
    <property type="entry name" value="RM_Methyltransferase"/>
</dbReference>
<gene>
    <name evidence="8" type="ORF">SAMN04488507_10514</name>
    <name evidence="7" type="ORF">TFLO_2745</name>
</gene>
<dbReference type="Pfam" id="PF01555">
    <property type="entry name" value="N6_N4_Mtase"/>
    <property type="match status" value="1"/>
</dbReference>
<evidence type="ECO:0000256" key="3">
    <source>
        <dbReference type="ARBA" id="ARBA00022747"/>
    </source>
</evidence>
<dbReference type="GO" id="GO:0003677">
    <property type="term" value="F:DNA binding"/>
    <property type="evidence" value="ECO:0007669"/>
    <property type="project" value="InterPro"/>
</dbReference>
<dbReference type="InterPro" id="IPR002941">
    <property type="entry name" value="DNA_methylase_N4/N6"/>
</dbReference>
<dbReference type="RefSeq" id="WP_086990555.1">
    <property type="nucleotide sequence ID" value="NZ_FOQC01000051.1"/>
</dbReference>
<feature type="compositionally biased region" description="Basic and acidic residues" evidence="5">
    <location>
        <begin position="284"/>
        <end position="303"/>
    </location>
</feature>
<evidence type="ECO:0000256" key="5">
    <source>
        <dbReference type="SAM" id="MobiDB-lite"/>
    </source>
</evidence>
<evidence type="ECO:0000313" key="7">
    <source>
        <dbReference type="EMBL" id="CZR02480.1"/>
    </source>
</evidence>
<keyword evidence="1" id="KW-0489">Methyltransferase</keyword>
<dbReference type="InterPro" id="IPR029063">
    <property type="entry name" value="SAM-dependent_MTases_sf"/>
</dbReference>
<reference evidence="8 10" key="2">
    <citation type="submission" date="2016-10" db="EMBL/GenBank/DDBJ databases">
        <authorList>
            <person name="Varghese N."/>
            <person name="Submissions S."/>
        </authorList>
    </citation>
    <scope>NUCLEOTIDE SEQUENCE [LARGE SCALE GENOMIC DNA]</scope>
    <source>
        <strain evidence="8 10">DSM 2094</strain>
    </source>
</reference>
<protein>
    <recommendedName>
        <fullName evidence="4">Methyltransferase</fullName>
        <ecNumber evidence="4">2.1.1.-</ecNumber>
    </recommendedName>
</protein>
<feature type="compositionally biased region" description="Basic residues" evidence="5">
    <location>
        <begin position="274"/>
        <end position="283"/>
    </location>
</feature>
<dbReference type="GO" id="GO:0008170">
    <property type="term" value="F:N-methyltransferase activity"/>
    <property type="evidence" value="ECO:0007669"/>
    <property type="project" value="InterPro"/>
</dbReference>
<feature type="domain" description="DNA methylase N-4/N-6" evidence="6">
    <location>
        <begin position="37"/>
        <end position="256"/>
    </location>
</feature>
<feature type="region of interest" description="Disordered" evidence="5">
    <location>
        <begin position="272"/>
        <end position="303"/>
    </location>
</feature>
<accession>A0AB38BKP9</accession>
<comment type="similarity">
    <text evidence="4">Belongs to the N(4)/N(6)-methyltransferase family.</text>
</comment>
<evidence type="ECO:0000313" key="10">
    <source>
        <dbReference type="Proteomes" id="UP000199686"/>
    </source>
</evidence>
<comment type="caution">
    <text evidence="8">The sequence shown here is derived from an EMBL/GenBank/DDBJ whole genome shotgun (WGS) entry which is preliminary data.</text>
</comment>
<dbReference type="EC" id="2.1.1.-" evidence="4"/>
<keyword evidence="9" id="KW-1185">Reference proteome</keyword>
<sequence length="303" mass="35353">MYEKLIFKEFEYLEKDNHVVILGDSIEVMQHMKSESVDLIFADEPYNIGKDFGNNKDSWNSTVEYIEWNKKWIHEAMRILKTDGTMYLMTATQFMPYIDVFIQENYHVLSRIIWSYDSSGVQSKKMYGSLYEPILMITKSAKSNYTFNSQDILVEAKTGAQRGLIDYRKSPPQPYNTTKVPGNVWEFPRVRFRMNEYENHPTQKPESLLERIIKASSNEGDIVFDPFGGSFSTAATAKKLNRKSISIDLNPEYFKIGLRRLGITHEYNGENLEKKKKRKTTNKSKKDHDLKNESTSDQMELKV</sequence>
<keyword evidence="2" id="KW-0808">Transferase</keyword>
<evidence type="ECO:0000256" key="1">
    <source>
        <dbReference type="ARBA" id="ARBA00022603"/>
    </source>
</evidence>
<evidence type="ECO:0000313" key="8">
    <source>
        <dbReference type="EMBL" id="SFI10462.1"/>
    </source>
</evidence>
<dbReference type="EMBL" id="FOQC01000051">
    <property type="protein sequence ID" value="SFI10462.1"/>
    <property type="molecule type" value="Genomic_DNA"/>
</dbReference>
<name>A0AB38BKP9_9LACT</name>
<dbReference type="PRINTS" id="PR00508">
    <property type="entry name" value="S21N4MTFRASE"/>
</dbReference>
<dbReference type="EMBL" id="FJMZ01000047">
    <property type="protein sequence ID" value="CZR02480.1"/>
    <property type="molecule type" value="Genomic_DNA"/>
</dbReference>
<dbReference type="SUPFAM" id="SSF53335">
    <property type="entry name" value="S-adenosyl-L-methionine-dependent methyltransferases"/>
    <property type="match status" value="1"/>
</dbReference>
<dbReference type="AlphaFoldDB" id="A0AB38BKP9"/>
<evidence type="ECO:0000256" key="2">
    <source>
        <dbReference type="ARBA" id="ARBA00022679"/>
    </source>
</evidence>
<proteinExistence type="inferred from homology"/>
<dbReference type="Proteomes" id="UP000199686">
    <property type="component" value="Unassembled WGS sequence"/>
</dbReference>
<dbReference type="GO" id="GO:0009307">
    <property type="term" value="P:DNA restriction-modification system"/>
    <property type="evidence" value="ECO:0007669"/>
    <property type="project" value="UniProtKB-KW"/>
</dbReference>
<reference evidence="7 9" key="1">
    <citation type="submission" date="2016-02" db="EMBL/GenBank/DDBJ databases">
        <authorList>
            <person name="Strepis N."/>
        </authorList>
    </citation>
    <scope>NUCLEOTIDE SEQUENCE [LARGE SCALE GENOMIC DNA]</scope>
    <source>
        <strain evidence="7">Trichococcus flocculiformis</strain>
    </source>
</reference>
<dbReference type="NCBIfam" id="NF008572">
    <property type="entry name" value="PRK11524.1"/>
    <property type="match status" value="1"/>
</dbReference>
<dbReference type="Gene3D" id="3.40.50.150">
    <property type="entry name" value="Vaccinia Virus protein VP39"/>
    <property type="match status" value="1"/>
</dbReference>
<keyword evidence="3" id="KW-0680">Restriction system</keyword>
<evidence type="ECO:0000259" key="6">
    <source>
        <dbReference type="Pfam" id="PF01555"/>
    </source>
</evidence>